<comment type="similarity">
    <text evidence="1 2">Belongs to the glutamate synthase family.</text>
</comment>
<evidence type="ECO:0000313" key="6">
    <source>
        <dbReference type="Proteomes" id="UP000288929"/>
    </source>
</evidence>
<dbReference type="Proteomes" id="UP000288929">
    <property type="component" value="Chromosome"/>
</dbReference>
<evidence type="ECO:0000259" key="4">
    <source>
        <dbReference type="Pfam" id="PF01645"/>
    </source>
</evidence>
<accession>A0A410W9V8</accession>
<evidence type="ECO:0000256" key="1">
    <source>
        <dbReference type="ARBA" id="ARBA00009716"/>
    </source>
</evidence>
<dbReference type="PANTHER" id="PTHR43819:SF1">
    <property type="entry name" value="ARCHAEAL-TYPE GLUTAMATE SYNTHASE [NADPH]"/>
    <property type="match status" value="1"/>
</dbReference>
<keyword evidence="5" id="KW-0560">Oxidoreductase</keyword>
<dbReference type="PIRSF" id="PIRSF500060">
    <property type="entry name" value="UCP500060"/>
    <property type="match status" value="1"/>
</dbReference>
<sequence length="538" mass="57942">MAGVFKKTAGTVAGAFGAIAAWDLSQRKHAIKRNFPVIGHARYLLESIRPEIQQYFVESNTDGRPFDRVTRSMIYERAKGIHSVTAFGTELDIQAIGYDHLLHTVSPVPVMEQAPSIRIGGPDCTQPFDTSLLNISSMSFGALSSRAVLAMNKGAAKGGFIQETGEGGLSKYHLEYGAPLIWELGSGFFGARTKDGRFDPEQFKEKAANENVKGILIKLSQGAKPGMGGQLPGEKVTEEIAEARGVEPGKSVISPAANPEFSTPRELMEFIAKVRKLAGGKPVGFKLCVGSRVEFLAMCKAMLETGITPDFIHVDGSEGGTGAAPGEYADHMGTPLSEGLIVVQNALVGCGLRDKIAIGAAGKVAAGNDIIKRLALGADYCNAARPMMMAVGCIQAQKCQTNRCPTGVATQNKWLAHGIDIDDKGERVYRYQKATVESAMHLLASMGLDDFDALGPRHVVRRVDEYHLVTYADIAEWLEPCALLEGTASESWAKDFETANADRFQEPAAAHIRSGASRKAAKEFSAQVRESQNQHDRD</sequence>
<dbReference type="Pfam" id="PF01645">
    <property type="entry name" value="Glu_synthase"/>
    <property type="match status" value="1"/>
</dbReference>
<dbReference type="PANTHER" id="PTHR43819">
    <property type="entry name" value="ARCHAEAL-TYPE GLUTAMATE SYNTHASE [NADPH]"/>
    <property type="match status" value="1"/>
</dbReference>
<evidence type="ECO:0000313" key="5">
    <source>
        <dbReference type="EMBL" id="QAU52753.1"/>
    </source>
</evidence>
<name>A0A410W9V8_9CORY</name>
<dbReference type="PIRSF" id="PIRSF006429">
    <property type="entry name" value="GOGAT_lg_2"/>
    <property type="match status" value="1"/>
</dbReference>
<organism evidence="5 6">
    <name type="scientific">Corynebacterium pelargi</name>
    <dbReference type="NCBI Taxonomy" id="1471400"/>
    <lineage>
        <taxon>Bacteria</taxon>
        <taxon>Bacillati</taxon>
        <taxon>Actinomycetota</taxon>
        <taxon>Actinomycetes</taxon>
        <taxon>Mycobacteriales</taxon>
        <taxon>Corynebacteriaceae</taxon>
        <taxon>Corynebacterium</taxon>
    </lineage>
</organism>
<proteinExistence type="inferred from homology"/>
<feature type="domain" description="Glutamate synthase" evidence="4">
    <location>
        <begin position="132"/>
        <end position="448"/>
    </location>
</feature>
<dbReference type="CDD" id="cd02808">
    <property type="entry name" value="GltS_FMN"/>
    <property type="match status" value="1"/>
</dbReference>
<dbReference type="GO" id="GO:0006537">
    <property type="term" value="P:glutamate biosynthetic process"/>
    <property type="evidence" value="ECO:0007669"/>
    <property type="project" value="InterPro"/>
</dbReference>
<dbReference type="OrthoDB" id="9758182at2"/>
<evidence type="ECO:0000256" key="3">
    <source>
        <dbReference type="SAM" id="MobiDB-lite"/>
    </source>
</evidence>
<dbReference type="KEGG" id="cpeg:CPELA_07465"/>
<dbReference type="EMBL" id="CP035299">
    <property type="protein sequence ID" value="QAU52753.1"/>
    <property type="molecule type" value="Genomic_DNA"/>
</dbReference>
<dbReference type="InterPro" id="IPR002932">
    <property type="entry name" value="Glu_synthdom"/>
</dbReference>
<evidence type="ECO:0000256" key="2">
    <source>
        <dbReference type="PIRNR" id="PIRNR006429"/>
    </source>
</evidence>
<dbReference type="InterPro" id="IPR024188">
    <property type="entry name" value="GltB"/>
</dbReference>
<dbReference type="EC" id="1.4.1.13" evidence="5"/>
<dbReference type="AlphaFoldDB" id="A0A410W9V8"/>
<dbReference type="RefSeq" id="WP_128890160.1">
    <property type="nucleotide sequence ID" value="NZ_BMCX01000003.1"/>
</dbReference>
<feature type="region of interest" description="Disordered" evidence="3">
    <location>
        <begin position="510"/>
        <end position="538"/>
    </location>
</feature>
<reference evidence="5 6" key="1">
    <citation type="submission" date="2019-01" db="EMBL/GenBank/DDBJ databases">
        <authorList>
            <person name="Ruckert C."/>
            <person name="Busche T."/>
            <person name="Kalinowski J."/>
        </authorList>
    </citation>
    <scope>NUCLEOTIDE SEQUENCE [LARGE SCALE GENOMIC DNA]</scope>
    <source>
        <strain evidence="5 6">136/3</strain>
    </source>
</reference>
<keyword evidence="6" id="KW-1185">Reference proteome</keyword>
<dbReference type="InterPro" id="IPR013785">
    <property type="entry name" value="Aldolase_TIM"/>
</dbReference>
<protein>
    <submittedName>
        <fullName evidence="5">Glutamate synthase [NADPH] large chain</fullName>
        <ecNumber evidence="5">1.4.1.13</ecNumber>
    </submittedName>
</protein>
<dbReference type="SUPFAM" id="SSF51395">
    <property type="entry name" value="FMN-linked oxidoreductases"/>
    <property type="match status" value="1"/>
</dbReference>
<dbReference type="Gene3D" id="3.20.20.70">
    <property type="entry name" value="Aldolase class I"/>
    <property type="match status" value="1"/>
</dbReference>
<dbReference type="GO" id="GO:0004355">
    <property type="term" value="F:glutamate synthase (NADPH) activity"/>
    <property type="evidence" value="ECO:0007669"/>
    <property type="project" value="UniProtKB-EC"/>
</dbReference>
<dbReference type="InterPro" id="IPR027283">
    <property type="entry name" value="YerD"/>
</dbReference>
<gene>
    <name evidence="5" type="primary">gltA1</name>
    <name evidence="5" type="ORF">CPELA_07465</name>
</gene>